<comment type="caution">
    <text evidence="1">The sequence shown here is derived from an EMBL/GenBank/DDBJ whole genome shotgun (WGS) entry which is preliminary data.</text>
</comment>
<sequence>MRWKYSDDGWFKVNFDERNNLKPPIPFWSFHPPITNHQSPPSSPPSSSYSHRDFVIANWLHRKSVLL</sequence>
<keyword evidence="2" id="KW-1185">Reference proteome</keyword>
<evidence type="ECO:0000313" key="1">
    <source>
        <dbReference type="EMBL" id="KAK8485297.1"/>
    </source>
</evidence>
<evidence type="ECO:0000313" key="2">
    <source>
        <dbReference type="Proteomes" id="UP001396334"/>
    </source>
</evidence>
<name>A0ABR1ZXX0_9ROSI</name>
<organism evidence="1 2">
    <name type="scientific">Hibiscus sabdariffa</name>
    <name type="common">roselle</name>
    <dbReference type="NCBI Taxonomy" id="183260"/>
    <lineage>
        <taxon>Eukaryota</taxon>
        <taxon>Viridiplantae</taxon>
        <taxon>Streptophyta</taxon>
        <taxon>Embryophyta</taxon>
        <taxon>Tracheophyta</taxon>
        <taxon>Spermatophyta</taxon>
        <taxon>Magnoliopsida</taxon>
        <taxon>eudicotyledons</taxon>
        <taxon>Gunneridae</taxon>
        <taxon>Pentapetalae</taxon>
        <taxon>rosids</taxon>
        <taxon>malvids</taxon>
        <taxon>Malvales</taxon>
        <taxon>Malvaceae</taxon>
        <taxon>Malvoideae</taxon>
        <taxon>Hibiscus</taxon>
    </lineage>
</organism>
<reference evidence="1 2" key="1">
    <citation type="journal article" date="2024" name="G3 (Bethesda)">
        <title>Genome assembly of Hibiscus sabdariffa L. provides insights into metabolisms of medicinal natural products.</title>
        <authorList>
            <person name="Kim T."/>
        </authorList>
    </citation>
    <scope>NUCLEOTIDE SEQUENCE [LARGE SCALE GENOMIC DNA]</scope>
    <source>
        <strain evidence="1">TK-2024</strain>
        <tissue evidence="1">Old leaves</tissue>
    </source>
</reference>
<proteinExistence type="predicted"/>
<dbReference type="EMBL" id="JBBPBN010000508">
    <property type="protein sequence ID" value="KAK8485297.1"/>
    <property type="molecule type" value="Genomic_DNA"/>
</dbReference>
<accession>A0ABR1ZXX0</accession>
<gene>
    <name evidence="1" type="ORF">V6N11_047065</name>
</gene>
<dbReference type="Proteomes" id="UP001396334">
    <property type="component" value="Unassembled WGS sequence"/>
</dbReference>
<protein>
    <submittedName>
        <fullName evidence="1">Uncharacterized protein</fullName>
    </submittedName>
</protein>